<sequence>MFSSNPQAPDQLSSTETDRKEYNEKLTHNHRTTLSLTQILFKKDSLLFSLTCPSSLLIQRANRIARSPFFVFYNLLPFVSGSDPVDGWLGRHFRFRGGSW</sequence>
<feature type="region of interest" description="Disordered" evidence="1">
    <location>
        <begin position="1"/>
        <end position="24"/>
    </location>
</feature>
<reference evidence="2" key="1">
    <citation type="submission" date="2019-03" db="EMBL/GenBank/DDBJ databases">
        <authorList>
            <person name="Mank J."/>
            <person name="Almeida P."/>
        </authorList>
    </citation>
    <scope>NUCLEOTIDE SEQUENCE</scope>
    <source>
        <strain evidence="2">78183</strain>
    </source>
</reference>
<gene>
    <name evidence="2" type="ORF">SVIM_LOCUS261604</name>
</gene>
<organism evidence="2">
    <name type="scientific">Salix viminalis</name>
    <name type="common">Common osier</name>
    <name type="synonym">Basket willow</name>
    <dbReference type="NCBI Taxonomy" id="40686"/>
    <lineage>
        <taxon>Eukaryota</taxon>
        <taxon>Viridiplantae</taxon>
        <taxon>Streptophyta</taxon>
        <taxon>Embryophyta</taxon>
        <taxon>Tracheophyta</taxon>
        <taxon>Spermatophyta</taxon>
        <taxon>Magnoliopsida</taxon>
        <taxon>eudicotyledons</taxon>
        <taxon>Gunneridae</taxon>
        <taxon>Pentapetalae</taxon>
        <taxon>rosids</taxon>
        <taxon>fabids</taxon>
        <taxon>Malpighiales</taxon>
        <taxon>Salicaceae</taxon>
        <taxon>Saliceae</taxon>
        <taxon>Salix</taxon>
    </lineage>
</organism>
<accession>A0A6N2LPE8</accession>
<name>A0A6N2LPE8_SALVM</name>
<evidence type="ECO:0000256" key="1">
    <source>
        <dbReference type="SAM" id="MobiDB-lite"/>
    </source>
</evidence>
<protein>
    <submittedName>
        <fullName evidence="2">Uncharacterized protein</fullName>
    </submittedName>
</protein>
<dbReference type="EMBL" id="CAADRP010001595">
    <property type="protein sequence ID" value="VFU42950.1"/>
    <property type="molecule type" value="Genomic_DNA"/>
</dbReference>
<evidence type="ECO:0000313" key="2">
    <source>
        <dbReference type="EMBL" id="VFU42950.1"/>
    </source>
</evidence>
<dbReference type="AlphaFoldDB" id="A0A6N2LPE8"/>
<proteinExistence type="predicted"/>
<feature type="compositionally biased region" description="Polar residues" evidence="1">
    <location>
        <begin position="1"/>
        <end position="15"/>
    </location>
</feature>